<comment type="similarity">
    <text evidence="2">Belongs to the cytochrome P450 family.</text>
</comment>
<evidence type="ECO:0000313" key="8">
    <source>
        <dbReference type="EMBL" id="KAK4242981.1"/>
    </source>
</evidence>
<dbReference type="PRINTS" id="PR00465">
    <property type="entry name" value="EP450IV"/>
</dbReference>
<dbReference type="SUPFAM" id="SSF48264">
    <property type="entry name" value="Cytochrome P450"/>
    <property type="match status" value="1"/>
</dbReference>
<evidence type="ECO:0000256" key="4">
    <source>
        <dbReference type="ARBA" id="ARBA00022723"/>
    </source>
</evidence>
<proteinExistence type="inferred from homology"/>
<evidence type="ECO:0000256" key="6">
    <source>
        <dbReference type="ARBA" id="ARBA00023033"/>
    </source>
</evidence>
<dbReference type="GO" id="GO:0004497">
    <property type="term" value="F:monooxygenase activity"/>
    <property type="evidence" value="ECO:0007669"/>
    <property type="project" value="UniProtKB-KW"/>
</dbReference>
<comment type="caution">
    <text evidence="8">The sequence shown here is derived from an EMBL/GenBank/DDBJ whole genome shotgun (WGS) entry which is preliminary data.</text>
</comment>
<evidence type="ECO:0000256" key="2">
    <source>
        <dbReference type="ARBA" id="ARBA00010617"/>
    </source>
</evidence>
<feature type="binding site" description="axial binding residue" evidence="7">
    <location>
        <position position="475"/>
    </location>
    <ligand>
        <name>heme</name>
        <dbReference type="ChEBI" id="CHEBI:30413"/>
    </ligand>
    <ligandPart>
        <name>Fe</name>
        <dbReference type="ChEBI" id="CHEBI:18248"/>
    </ligandPart>
</feature>
<evidence type="ECO:0000256" key="5">
    <source>
        <dbReference type="ARBA" id="ARBA00023004"/>
    </source>
</evidence>
<keyword evidence="6" id="KW-0503">Monooxygenase</keyword>
<evidence type="ECO:0000256" key="7">
    <source>
        <dbReference type="PIRSR" id="PIRSR602403-1"/>
    </source>
</evidence>
<dbReference type="InterPro" id="IPR002403">
    <property type="entry name" value="Cyt_P450_E_grp-IV"/>
</dbReference>
<dbReference type="Gene3D" id="1.10.630.10">
    <property type="entry name" value="Cytochrome P450"/>
    <property type="match status" value="1"/>
</dbReference>
<reference evidence="8" key="2">
    <citation type="submission" date="2023-05" db="EMBL/GenBank/DDBJ databases">
        <authorList>
            <consortium name="Lawrence Berkeley National Laboratory"/>
            <person name="Steindorff A."/>
            <person name="Hensen N."/>
            <person name="Bonometti L."/>
            <person name="Westerberg I."/>
            <person name="Brannstrom I.O."/>
            <person name="Guillou S."/>
            <person name="Cros-Aarteil S."/>
            <person name="Calhoun S."/>
            <person name="Haridas S."/>
            <person name="Kuo A."/>
            <person name="Mondo S."/>
            <person name="Pangilinan J."/>
            <person name="Riley R."/>
            <person name="Labutti K."/>
            <person name="Andreopoulos B."/>
            <person name="Lipzen A."/>
            <person name="Chen C."/>
            <person name="Yanf M."/>
            <person name="Daum C."/>
            <person name="Ng V."/>
            <person name="Clum A."/>
            <person name="Ohm R."/>
            <person name="Martin F."/>
            <person name="Silar P."/>
            <person name="Natvig D."/>
            <person name="Lalanne C."/>
            <person name="Gautier V."/>
            <person name="Ament-Velasquez S.L."/>
            <person name="Kruys A."/>
            <person name="Hutchinson M.I."/>
            <person name="Powell A.J."/>
            <person name="Barry K."/>
            <person name="Miller A.N."/>
            <person name="Grigoriev I.V."/>
            <person name="Debuchy R."/>
            <person name="Gladieux P."/>
            <person name="Thoren M.H."/>
            <person name="Johannesson H."/>
        </authorList>
    </citation>
    <scope>NUCLEOTIDE SEQUENCE</scope>
    <source>
        <strain evidence="8">CBS 359.72</strain>
    </source>
</reference>
<keyword evidence="4 7" id="KW-0479">Metal-binding</keyword>
<dbReference type="InterPro" id="IPR050121">
    <property type="entry name" value="Cytochrome_P450_monoxygenase"/>
</dbReference>
<dbReference type="AlphaFoldDB" id="A0AAN7CJW8"/>
<keyword evidence="3 7" id="KW-0349">Heme</keyword>
<gene>
    <name evidence="8" type="ORF">C7999DRAFT_36697</name>
</gene>
<reference evidence="8" key="1">
    <citation type="journal article" date="2023" name="Mol. Phylogenet. Evol.">
        <title>Genome-scale phylogeny and comparative genomics of the fungal order Sordariales.</title>
        <authorList>
            <person name="Hensen N."/>
            <person name="Bonometti L."/>
            <person name="Westerberg I."/>
            <person name="Brannstrom I.O."/>
            <person name="Guillou S."/>
            <person name="Cros-Aarteil S."/>
            <person name="Calhoun S."/>
            <person name="Haridas S."/>
            <person name="Kuo A."/>
            <person name="Mondo S."/>
            <person name="Pangilinan J."/>
            <person name="Riley R."/>
            <person name="LaButti K."/>
            <person name="Andreopoulos B."/>
            <person name="Lipzen A."/>
            <person name="Chen C."/>
            <person name="Yan M."/>
            <person name="Daum C."/>
            <person name="Ng V."/>
            <person name="Clum A."/>
            <person name="Steindorff A."/>
            <person name="Ohm R.A."/>
            <person name="Martin F."/>
            <person name="Silar P."/>
            <person name="Natvig D.O."/>
            <person name="Lalanne C."/>
            <person name="Gautier V."/>
            <person name="Ament-Velasquez S.L."/>
            <person name="Kruys A."/>
            <person name="Hutchinson M.I."/>
            <person name="Powell A.J."/>
            <person name="Barry K."/>
            <person name="Miller A.N."/>
            <person name="Grigoriev I.V."/>
            <person name="Debuchy R."/>
            <person name="Gladieux P."/>
            <person name="Hiltunen Thoren M."/>
            <person name="Johannesson H."/>
        </authorList>
    </citation>
    <scope>NUCLEOTIDE SEQUENCE</scope>
    <source>
        <strain evidence="8">CBS 359.72</strain>
    </source>
</reference>
<comment type="cofactor">
    <cofactor evidence="1 7">
        <name>heme</name>
        <dbReference type="ChEBI" id="CHEBI:30413"/>
    </cofactor>
</comment>
<protein>
    <submittedName>
        <fullName evidence="8">Cytochrome P450 4F5</fullName>
    </submittedName>
</protein>
<dbReference type="InterPro" id="IPR001128">
    <property type="entry name" value="Cyt_P450"/>
</dbReference>
<sequence length="535" mass="60860">MDVTSYLERLLRKDVLLPLLGLYLAQLVVYRAYKIFIYPYFVSPLKQLPGPKNHHFLIGHILNQIRSGHPNEPYLSWMRRWPRTPHGLIRYLDVGNSDAVLVTSLAAHKEILHDKCYSFQKPPFFKRLIADMIGFGLVFTEGEEHKKQRRLLAGLFSPGNLRALVPLFRDKAAHLSNLLDQIIETEGGVVDLVSLYSKVMLDIMGVFALGVELGNLESANSNTENPSFDECYHELFEPDSWGQILMGLNAVVPVRWLPFEANRRFKHALSTLRNQLMAIIRDRIRTVGEWKAAGTDSDTYKGKDLLTFMVAEKYYADGDDRWTPEYIMEQILTFIAAGHETTASGLLWGTQIMIEHPGEAKRLRDEIDELLRREPVPDQRSIEHLPYLHNFTRETLRLQAPGVNVAREAAEDVVVQGIVLPKGTTILIQPAIVNRNPTIWGPDCDEFRPDRWDSLEGQAADPWAFATFALGPRVCIGKAMTMLEFKIILVELVSKFDIEGLVPDAKVCTIKHLNPSVLLRPEGGLRVRVKRRRAE</sequence>
<evidence type="ECO:0000256" key="1">
    <source>
        <dbReference type="ARBA" id="ARBA00001971"/>
    </source>
</evidence>
<dbReference type="GO" id="GO:0020037">
    <property type="term" value="F:heme binding"/>
    <property type="evidence" value="ECO:0007669"/>
    <property type="project" value="InterPro"/>
</dbReference>
<dbReference type="EMBL" id="MU857944">
    <property type="protein sequence ID" value="KAK4242981.1"/>
    <property type="molecule type" value="Genomic_DNA"/>
</dbReference>
<evidence type="ECO:0000313" key="9">
    <source>
        <dbReference type="Proteomes" id="UP001303647"/>
    </source>
</evidence>
<keyword evidence="5 7" id="KW-0408">Iron</keyword>
<dbReference type="GO" id="GO:0005506">
    <property type="term" value="F:iron ion binding"/>
    <property type="evidence" value="ECO:0007669"/>
    <property type="project" value="InterPro"/>
</dbReference>
<dbReference type="PANTHER" id="PTHR24305:SF166">
    <property type="entry name" value="CYTOCHROME P450 12A4, MITOCHONDRIAL-RELATED"/>
    <property type="match status" value="1"/>
</dbReference>
<accession>A0AAN7CJW8</accession>
<organism evidence="8 9">
    <name type="scientific">Corynascus novoguineensis</name>
    <dbReference type="NCBI Taxonomy" id="1126955"/>
    <lineage>
        <taxon>Eukaryota</taxon>
        <taxon>Fungi</taxon>
        <taxon>Dikarya</taxon>
        <taxon>Ascomycota</taxon>
        <taxon>Pezizomycotina</taxon>
        <taxon>Sordariomycetes</taxon>
        <taxon>Sordariomycetidae</taxon>
        <taxon>Sordariales</taxon>
        <taxon>Chaetomiaceae</taxon>
        <taxon>Corynascus</taxon>
    </lineage>
</organism>
<dbReference type="Pfam" id="PF00067">
    <property type="entry name" value="p450"/>
    <property type="match status" value="1"/>
</dbReference>
<keyword evidence="6" id="KW-0560">Oxidoreductase</keyword>
<name>A0AAN7CJW8_9PEZI</name>
<dbReference type="PRINTS" id="PR00385">
    <property type="entry name" value="P450"/>
</dbReference>
<dbReference type="PANTHER" id="PTHR24305">
    <property type="entry name" value="CYTOCHROME P450"/>
    <property type="match status" value="1"/>
</dbReference>
<dbReference type="GO" id="GO:0016705">
    <property type="term" value="F:oxidoreductase activity, acting on paired donors, with incorporation or reduction of molecular oxygen"/>
    <property type="evidence" value="ECO:0007669"/>
    <property type="project" value="InterPro"/>
</dbReference>
<dbReference type="InterPro" id="IPR036396">
    <property type="entry name" value="Cyt_P450_sf"/>
</dbReference>
<evidence type="ECO:0000256" key="3">
    <source>
        <dbReference type="ARBA" id="ARBA00022617"/>
    </source>
</evidence>
<dbReference type="Proteomes" id="UP001303647">
    <property type="component" value="Unassembled WGS sequence"/>
</dbReference>
<keyword evidence="9" id="KW-1185">Reference proteome</keyword>